<gene>
    <name evidence="1" type="ORF">IX38_21045</name>
</gene>
<name>A0A085YYI2_9FLAO</name>
<proteinExistence type="predicted"/>
<dbReference type="AlphaFoldDB" id="A0A085YYI2"/>
<reference evidence="1 2" key="1">
    <citation type="submission" date="2014-07" db="EMBL/GenBank/DDBJ databases">
        <title>Genome of Chryseobacterium luteum DSM 18605.</title>
        <authorList>
            <person name="Stropko S.J."/>
            <person name="Pipes S.E."/>
            <person name="Newman J.D."/>
        </authorList>
    </citation>
    <scope>NUCLEOTIDE SEQUENCE [LARGE SCALE GENOMIC DNA]</scope>
    <source>
        <strain evidence="1 2">DSM 18605</strain>
    </source>
</reference>
<keyword evidence="2" id="KW-1185">Reference proteome</keyword>
<evidence type="ECO:0008006" key="3">
    <source>
        <dbReference type="Google" id="ProtNLM"/>
    </source>
</evidence>
<evidence type="ECO:0000313" key="2">
    <source>
        <dbReference type="Proteomes" id="UP000028703"/>
    </source>
</evidence>
<sequence>MKNIRAFVAFNSIKMNLKPFKTVAFSMMLFVFSAQHLKAQDIDGVSSFLVAGVSMDIPKNNKLLIYGGFSPTDKVKALLVLPNFRINKYLTLTPGYTHVNVDLDNGSTLVENQLLAMATLSFPIAKNWTIADRNMYFHRFRTGDDLSFYRNRLGIIHKTELFKKQASVFLHNEVYLSLDNGQFTRNRVILGGDIKLLKWLTPQIMMMYQSDKATGNKILGWLVLTVPLENFGLFK</sequence>
<dbReference type="Proteomes" id="UP000028703">
    <property type="component" value="Unassembled WGS sequence"/>
</dbReference>
<dbReference type="eggNOG" id="ENOG502ZVHU">
    <property type="taxonomic scope" value="Bacteria"/>
</dbReference>
<accession>A0A085YYI2</accession>
<comment type="caution">
    <text evidence="1">The sequence shown here is derived from an EMBL/GenBank/DDBJ whole genome shotgun (WGS) entry which is preliminary data.</text>
</comment>
<evidence type="ECO:0000313" key="1">
    <source>
        <dbReference type="EMBL" id="KFE97245.1"/>
    </source>
</evidence>
<dbReference type="InterPro" id="IPR019619">
    <property type="entry name" value="DUF2490"/>
</dbReference>
<organism evidence="1 2">
    <name type="scientific">Chryseobacterium luteum</name>
    <dbReference type="NCBI Taxonomy" id="421531"/>
    <lineage>
        <taxon>Bacteria</taxon>
        <taxon>Pseudomonadati</taxon>
        <taxon>Bacteroidota</taxon>
        <taxon>Flavobacteriia</taxon>
        <taxon>Flavobacteriales</taxon>
        <taxon>Weeksellaceae</taxon>
        <taxon>Chryseobacterium group</taxon>
        <taxon>Chryseobacterium</taxon>
    </lineage>
</organism>
<dbReference type="Pfam" id="PF10677">
    <property type="entry name" value="DUF2490"/>
    <property type="match status" value="1"/>
</dbReference>
<dbReference type="EMBL" id="JPRO01000027">
    <property type="protein sequence ID" value="KFE97245.1"/>
    <property type="molecule type" value="Genomic_DNA"/>
</dbReference>
<protein>
    <recommendedName>
        <fullName evidence="3">DUF2490 domain-containing protein</fullName>
    </recommendedName>
</protein>